<keyword evidence="1" id="KW-0732">Signal</keyword>
<comment type="caution">
    <text evidence="2">The sequence shown here is derived from an EMBL/GenBank/DDBJ whole genome shotgun (WGS) entry which is preliminary data.</text>
</comment>
<evidence type="ECO:0000256" key="1">
    <source>
        <dbReference type="SAM" id="SignalP"/>
    </source>
</evidence>
<dbReference type="PROSITE" id="PS51257">
    <property type="entry name" value="PROKAR_LIPOPROTEIN"/>
    <property type="match status" value="1"/>
</dbReference>
<name>A0A9X3YJA8_9GAMM</name>
<dbReference type="Proteomes" id="UP001139971">
    <property type="component" value="Unassembled WGS sequence"/>
</dbReference>
<proteinExistence type="predicted"/>
<feature type="chain" id="PRO_5040721710" description="Outer membrane protein assembly factor BamC" evidence="1">
    <location>
        <begin position="22"/>
        <end position="186"/>
    </location>
</feature>
<feature type="signal peptide" evidence="1">
    <location>
        <begin position="1"/>
        <end position="21"/>
    </location>
</feature>
<dbReference type="RefSeq" id="WP_263545078.1">
    <property type="nucleotide sequence ID" value="NZ_JAOVZO020000003.1"/>
</dbReference>
<accession>A0A9X3YJA8</accession>
<dbReference type="InterPro" id="IPR042268">
    <property type="entry name" value="BamC_C"/>
</dbReference>
<reference evidence="2" key="1">
    <citation type="submission" date="2023-02" db="EMBL/GenBank/DDBJ databases">
        <title>Tahibacter soli sp. nov. isolated from soil.</title>
        <authorList>
            <person name="Baek J.H."/>
            <person name="Lee J.K."/>
            <person name="Choi D.G."/>
            <person name="Jeon C.O."/>
        </authorList>
    </citation>
    <scope>NUCLEOTIDE SEQUENCE</scope>
    <source>
        <strain evidence="2">BL</strain>
    </source>
</reference>
<organism evidence="2 3">
    <name type="scientific">Tahibacter soli</name>
    <dbReference type="NCBI Taxonomy" id="2983605"/>
    <lineage>
        <taxon>Bacteria</taxon>
        <taxon>Pseudomonadati</taxon>
        <taxon>Pseudomonadota</taxon>
        <taxon>Gammaproteobacteria</taxon>
        <taxon>Lysobacterales</taxon>
        <taxon>Rhodanobacteraceae</taxon>
        <taxon>Tahibacter</taxon>
    </lineage>
</organism>
<keyword evidence="3" id="KW-1185">Reference proteome</keyword>
<dbReference type="Gene3D" id="3.30.310.170">
    <property type="entry name" value="Outer membrane protein assembly factor BamC"/>
    <property type="match status" value="1"/>
</dbReference>
<dbReference type="AlphaFoldDB" id="A0A9X3YJA8"/>
<sequence length="186" mass="19717">MNSKSAIRFVVLAAVAPLALGACSWFKPKSDWDKAVEARPLEIPPDLEAPPRTNDMVVPESGGAAATADAPRRAARSATGIDGLHVADGVDGTWQRIGLALERANVGQVSAKDEAGHTYELTMTTTREAAEQGGWIKRLFTRKKMETVTQRVNIGVSADGEGSRVSVSGDAAAVQRVVALLRERLG</sequence>
<dbReference type="EMBL" id="JAOVZO020000003">
    <property type="protein sequence ID" value="MDC8011778.1"/>
    <property type="molecule type" value="Genomic_DNA"/>
</dbReference>
<evidence type="ECO:0000313" key="3">
    <source>
        <dbReference type="Proteomes" id="UP001139971"/>
    </source>
</evidence>
<protein>
    <recommendedName>
        <fullName evidence="4">Outer membrane protein assembly factor BamC</fullName>
    </recommendedName>
</protein>
<gene>
    <name evidence="2" type="ORF">OD750_004375</name>
</gene>
<evidence type="ECO:0008006" key="4">
    <source>
        <dbReference type="Google" id="ProtNLM"/>
    </source>
</evidence>
<evidence type="ECO:0000313" key="2">
    <source>
        <dbReference type="EMBL" id="MDC8011778.1"/>
    </source>
</evidence>